<dbReference type="PANTHER" id="PTHR48043">
    <property type="entry name" value="EG:EG0003.4 PROTEIN-RELATED"/>
    <property type="match status" value="1"/>
</dbReference>
<feature type="chain" id="PRO_5043976961" description="Glucuronosyltransferase" evidence="7">
    <location>
        <begin position="21"/>
        <end position="541"/>
    </location>
</feature>
<evidence type="ECO:0000313" key="8">
    <source>
        <dbReference type="EMBL" id="CAL4070509.1"/>
    </source>
</evidence>
<evidence type="ECO:0008006" key="10">
    <source>
        <dbReference type="Google" id="ProtNLM"/>
    </source>
</evidence>
<dbReference type="InterPro" id="IPR050271">
    <property type="entry name" value="UDP-glycosyltransferase"/>
</dbReference>
<dbReference type="Pfam" id="PF00201">
    <property type="entry name" value="UDPGT"/>
    <property type="match status" value="1"/>
</dbReference>
<sequence>MKYLRVLAVILSVVAPCVRSSLPPAEKSYNILMLLPVASKSHRNVFTPLAKALDARGHKVVMLSNHPSTFKQSNITIINHGLTDFNIDEMNMFEARTNPSAGRKIFTTALPAIAEKLYHVPEVLDLYQRRKEFDLFIVNHMFNEVVYPFVEDMPFIFISTIGMDPRQSAYMGNPLPTSYAGNMVHDWIPPLTITQRMYNTFQQISYAFIWRHWQMVPLIEEKLQPQFPSLPPLLDLERNVSLSLLNSHFSFSQTLPLLPSQVEVGAMHCQPAPPLQQELRNIIEESPKGVIYFSLGSVAKGTTMPEKYKNIFVEAFERLDQKVIWKFEEKISNMPGNILRAKWLPQQSILAHPNVLVFISHAGLLSTQEAIYHGTPVLALPIFADQPRNGEMISNAGIGLNLLWEDLTVDLLVDSLNEIIHNRKYQDNVNKMSAAIKDQPEHPLDRAIFWTEYVIRHKGAPQLRSPAAQISWINFLNLDILVLAHLALYVIYKLMKVLLKVTMKILLGILFSNKPQVTKLENIKENEDEGDSEEEQKKKED</sequence>
<accession>A0AAV2Q419</accession>
<keyword evidence="6" id="KW-0812">Transmembrane</keyword>
<evidence type="ECO:0000256" key="2">
    <source>
        <dbReference type="ARBA" id="ARBA00022676"/>
    </source>
</evidence>
<dbReference type="SUPFAM" id="SSF53756">
    <property type="entry name" value="UDP-Glycosyltransferase/glycogen phosphorylase"/>
    <property type="match status" value="1"/>
</dbReference>
<keyword evidence="2 4" id="KW-0328">Glycosyltransferase</keyword>
<reference evidence="8 9" key="1">
    <citation type="submission" date="2024-05" db="EMBL/GenBank/DDBJ databases">
        <authorList>
            <person name="Wallberg A."/>
        </authorList>
    </citation>
    <scope>NUCLEOTIDE SEQUENCE [LARGE SCALE GENOMIC DNA]</scope>
</reference>
<keyword evidence="6" id="KW-1133">Transmembrane helix</keyword>
<gene>
    <name evidence="8" type="ORF">MNOR_LOCUS8286</name>
</gene>
<evidence type="ECO:0000256" key="1">
    <source>
        <dbReference type="ARBA" id="ARBA00009995"/>
    </source>
</evidence>
<dbReference type="InterPro" id="IPR002213">
    <property type="entry name" value="UDP_glucos_trans"/>
</dbReference>
<dbReference type="Proteomes" id="UP001497623">
    <property type="component" value="Unassembled WGS sequence"/>
</dbReference>
<evidence type="ECO:0000256" key="7">
    <source>
        <dbReference type="SAM" id="SignalP"/>
    </source>
</evidence>
<name>A0AAV2Q419_MEGNR</name>
<comment type="caution">
    <text evidence="8">The sequence shown here is derived from an EMBL/GenBank/DDBJ whole genome shotgun (WGS) entry which is preliminary data.</text>
</comment>
<evidence type="ECO:0000256" key="3">
    <source>
        <dbReference type="ARBA" id="ARBA00022679"/>
    </source>
</evidence>
<dbReference type="GO" id="GO:0008194">
    <property type="term" value="F:UDP-glycosyltransferase activity"/>
    <property type="evidence" value="ECO:0007669"/>
    <property type="project" value="InterPro"/>
</dbReference>
<dbReference type="PROSITE" id="PS00375">
    <property type="entry name" value="UDPGT"/>
    <property type="match status" value="1"/>
</dbReference>
<dbReference type="InterPro" id="IPR035595">
    <property type="entry name" value="UDP_glycos_trans_CS"/>
</dbReference>
<comment type="similarity">
    <text evidence="1 4">Belongs to the UDP-glycosyltransferase family.</text>
</comment>
<evidence type="ECO:0000256" key="5">
    <source>
        <dbReference type="SAM" id="MobiDB-lite"/>
    </source>
</evidence>
<evidence type="ECO:0000256" key="6">
    <source>
        <dbReference type="SAM" id="Phobius"/>
    </source>
</evidence>
<dbReference type="EMBL" id="CAXKWB010003821">
    <property type="protein sequence ID" value="CAL4070509.1"/>
    <property type="molecule type" value="Genomic_DNA"/>
</dbReference>
<keyword evidence="7" id="KW-0732">Signal</keyword>
<dbReference type="CDD" id="cd03784">
    <property type="entry name" value="GT1_Gtf-like"/>
    <property type="match status" value="1"/>
</dbReference>
<dbReference type="AlphaFoldDB" id="A0AAV2Q419"/>
<feature type="region of interest" description="Disordered" evidence="5">
    <location>
        <begin position="521"/>
        <end position="541"/>
    </location>
</feature>
<protein>
    <recommendedName>
        <fullName evidence="10">Glucuronosyltransferase</fullName>
    </recommendedName>
</protein>
<dbReference type="Gene3D" id="3.40.50.2000">
    <property type="entry name" value="Glycogen Phosphorylase B"/>
    <property type="match status" value="1"/>
</dbReference>
<organism evidence="8 9">
    <name type="scientific">Meganyctiphanes norvegica</name>
    <name type="common">Northern krill</name>
    <name type="synonym">Thysanopoda norvegica</name>
    <dbReference type="NCBI Taxonomy" id="48144"/>
    <lineage>
        <taxon>Eukaryota</taxon>
        <taxon>Metazoa</taxon>
        <taxon>Ecdysozoa</taxon>
        <taxon>Arthropoda</taxon>
        <taxon>Crustacea</taxon>
        <taxon>Multicrustacea</taxon>
        <taxon>Malacostraca</taxon>
        <taxon>Eumalacostraca</taxon>
        <taxon>Eucarida</taxon>
        <taxon>Euphausiacea</taxon>
        <taxon>Euphausiidae</taxon>
        <taxon>Meganyctiphanes</taxon>
    </lineage>
</organism>
<proteinExistence type="inferred from homology"/>
<dbReference type="FunFam" id="3.40.50.2000:FF:000050">
    <property type="entry name" value="UDP-glucuronosyltransferase"/>
    <property type="match status" value="1"/>
</dbReference>
<keyword evidence="9" id="KW-1185">Reference proteome</keyword>
<evidence type="ECO:0000313" key="9">
    <source>
        <dbReference type="Proteomes" id="UP001497623"/>
    </source>
</evidence>
<keyword evidence="6" id="KW-0472">Membrane</keyword>
<feature type="signal peptide" evidence="7">
    <location>
        <begin position="1"/>
        <end position="20"/>
    </location>
</feature>
<keyword evidence="3 4" id="KW-0808">Transferase</keyword>
<feature type="transmembrane region" description="Helical" evidence="6">
    <location>
        <begin position="472"/>
        <end position="492"/>
    </location>
</feature>
<dbReference type="PANTHER" id="PTHR48043:SF159">
    <property type="entry name" value="EG:EG0003.4 PROTEIN-RELATED"/>
    <property type="match status" value="1"/>
</dbReference>
<evidence type="ECO:0000256" key="4">
    <source>
        <dbReference type="RuleBase" id="RU003718"/>
    </source>
</evidence>